<dbReference type="RefSeq" id="WP_166288869.1">
    <property type="nucleotide sequence ID" value="NZ_CP049863.1"/>
</dbReference>
<reference evidence="1 2" key="1">
    <citation type="submission" date="2020-03" db="EMBL/GenBank/DDBJ databases">
        <title>Leucobacter sp. nov., isolated from beetles.</title>
        <authorList>
            <person name="Hyun D.-W."/>
            <person name="Bae J.-W."/>
        </authorList>
    </citation>
    <scope>NUCLEOTIDE SEQUENCE [LARGE SCALE GENOMIC DNA]</scope>
    <source>
        <strain evidence="1 2">HDW9C</strain>
    </source>
</reference>
<accession>A0A6G7XCN4</accession>
<protein>
    <submittedName>
        <fullName evidence="1">Uncharacterized protein</fullName>
    </submittedName>
</protein>
<gene>
    <name evidence="1" type="ORF">G7068_03365</name>
</gene>
<sequence length="118" mass="12779">MDPLLRAVIETAAQGGNVAIIAGSMEEARAFGMQIVRCQDAQPCRIYRTNGEERISLPAGGTVHLTSARSLNTRLRGLTLDLAVFTDLYPLTVPEIMNTVTACFFGAKGTRIAVLQQR</sequence>
<evidence type="ECO:0000313" key="1">
    <source>
        <dbReference type="EMBL" id="QIK62354.1"/>
    </source>
</evidence>
<name>A0A6G7XCN4_9MICO</name>
<dbReference type="EMBL" id="CP049863">
    <property type="protein sequence ID" value="QIK62354.1"/>
    <property type="molecule type" value="Genomic_DNA"/>
</dbReference>
<proteinExistence type="predicted"/>
<dbReference type="Proteomes" id="UP000502677">
    <property type="component" value="Chromosome"/>
</dbReference>
<organism evidence="1 2">
    <name type="scientific">Leucobacter viscericola</name>
    <dbReference type="NCBI Taxonomy" id="2714935"/>
    <lineage>
        <taxon>Bacteria</taxon>
        <taxon>Bacillati</taxon>
        <taxon>Actinomycetota</taxon>
        <taxon>Actinomycetes</taxon>
        <taxon>Micrococcales</taxon>
        <taxon>Microbacteriaceae</taxon>
        <taxon>Leucobacter</taxon>
    </lineage>
</organism>
<evidence type="ECO:0000313" key="2">
    <source>
        <dbReference type="Proteomes" id="UP000502677"/>
    </source>
</evidence>
<dbReference type="AlphaFoldDB" id="A0A6G7XCN4"/>
<dbReference type="KEGG" id="lvi:G7068_03365"/>
<keyword evidence="2" id="KW-1185">Reference proteome</keyword>